<dbReference type="SMART" id="SM00635">
    <property type="entry name" value="BID_2"/>
    <property type="match status" value="2"/>
</dbReference>
<dbReference type="EMBL" id="CP037940">
    <property type="protein sequence ID" value="QBO35123.1"/>
    <property type="molecule type" value="Genomic_DNA"/>
</dbReference>
<dbReference type="InterPro" id="IPR053139">
    <property type="entry name" value="Surface_bspA-like"/>
</dbReference>
<dbReference type="Gene3D" id="3.40.50.12480">
    <property type="match status" value="1"/>
</dbReference>
<organism evidence="3 4">
    <name type="scientific">Periweissella cryptocerci</name>
    <dbReference type="NCBI Taxonomy" id="2506420"/>
    <lineage>
        <taxon>Bacteria</taxon>
        <taxon>Bacillati</taxon>
        <taxon>Bacillota</taxon>
        <taxon>Bacilli</taxon>
        <taxon>Lactobacillales</taxon>
        <taxon>Lactobacillaceae</taxon>
        <taxon>Periweissella</taxon>
    </lineage>
</organism>
<evidence type="ECO:0000313" key="4">
    <source>
        <dbReference type="Proteomes" id="UP000292886"/>
    </source>
</evidence>
<dbReference type="PANTHER" id="PTHR45661:SF3">
    <property type="entry name" value="IG-LIKE DOMAIN-CONTAINING PROTEIN"/>
    <property type="match status" value="1"/>
</dbReference>
<dbReference type="InterPro" id="IPR008964">
    <property type="entry name" value="Invasin/intimin_cell_adhesion"/>
</dbReference>
<keyword evidence="4" id="KW-1185">Reference proteome</keyword>
<feature type="domain" description="BIG2" evidence="2">
    <location>
        <begin position="977"/>
        <end position="1062"/>
    </location>
</feature>
<dbReference type="Gene3D" id="3.80.10.10">
    <property type="entry name" value="Ribonuclease Inhibitor"/>
    <property type="match status" value="2"/>
</dbReference>
<dbReference type="PANTHER" id="PTHR45661">
    <property type="entry name" value="SURFACE ANTIGEN"/>
    <property type="match status" value="1"/>
</dbReference>
<dbReference type="Pfam" id="PF02368">
    <property type="entry name" value="Big_2"/>
    <property type="match status" value="1"/>
</dbReference>
<evidence type="ECO:0000256" key="1">
    <source>
        <dbReference type="SAM" id="Phobius"/>
    </source>
</evidence>
<feature type="transmembrane region" description="Helical" evidence="1">
    <location>
        <begin position="18"/>
        <end position="39"/>
    </location>
</feature>
<protein>
    <recommendedName>
        <fullName evidence="2">BIG2 domain-containing protein</fullName>
    </recommendedName>
</protein>
<dbReference type="KEGG" id="wei:EQG49_00955"/>
<name>A0A4P6YR98_9LACO</name>
<dbReference type="Proteomes" id="UP000292886">
    <property type="component" value="Chromosome"/>
</dbReference>
<dbReference type="InterPro" id="IPR026906">
    <property type="entry name" value="LRR_5"/>
</dbReference>
<evidence type="ECO:0000313" key="3">
    <source>
        <dbReference type="EMBL" id="QBO35123.1"/>
    </source>
</evidence>
<dbReference type="Pfam" id="PF13306">
    <property type="entry name" value="LRR_5"/>
    <property type="match status" value="2"/>
</dbReference>
<keyword evidence="1" id="KW-1133">Transmembrane helix</keyword>
<proteinExistence type="predicted"/>
<dbReference type="AlphaFoldDB" id="A0A4P6YR98"/>
<feature type="domain" description="BIG2" evidence="2">
    <location>
        <begin position="1068"/>
        <end position="1147"/>
    </location>
</feature>
<dbReference type="Gene3D" id="2.60.40.1080">
    <property type="match status" value="2"/>
</dbReference>
<evidence type="ECO:0000259" key="2">
    <source>
        <dbReference type="SMART" id="SM00635"/>
    </source>
</evidence>
<gene>
    <name evidence="3" type="ORF">EQG49_00955</name>
</gene>
<dbReference type="SUPFAM" id="SSF52058">
    <property type="entry name" value="L domain-like"/>
    <property type="match status" value="1"/>
</dbReference>
<dbReference type="InterPro" id="IPR032675">
    <property type="entry name" value="LRR_dom_sf"/>
</dbReference>
<dbReference type="InterPro" id="IPR003343">
    <property type="entry name" value="Big_2"/>
</dbReference>
<dbReference type="OrthoDB" id="1771364at2"/>
<sequence length="1156" mass="125093">MVVKKIDRYEAHKKQQELALKIVSIAMTTGLVFSGVPIAEFIPDARQEQVVRAADKESDGFTYTDDGTSVTITGYTRDGGQVNIPTEIDGMPVTAIGARAFQGSPATSIEIPASVTTIGIYAFDMAALTSIEIPANVVEIGAYAFAGTFNLEMVTFSETSKLTTVGQAAFWESALTSIEIPANVTDLGTYAFYEAANLETVKFSENSKLGTIKSGTFQKSTLSSIEIPASVTTIELGAFAWASNLAAVTFSENGKLAMIDDYAFIETALTSIEIPASVTTIGLEVFRDASKLMNVTFSTASKLATIGGNAFESTALTNLAIPLKTTMGGVIWEKDNVTIASNDTGIGAISRMQKAQPGVQPIAADRTGDTIKLNPVADMDYGIQATSDDLITWQTDVEMSNVFTNLEPGTSYNFYLRTSSDEVSCASVPSEPAVISTKPIPDDIPWPTELEATYGDKLNKITDFDNGFEWQNGSDSVGDAGLQKHNLVYTPEDTETYGSVTRAVDVRVMQATFEDMINWPTGLKATYGDELSTVFLAEPNHFAWENDTVKVGSAGKQTHTLVYTPADPNYKTVTNGIDIEVNKANPTDFNWPVSFTATYGDKLSDIDLGDEGQFSWLDDTVSVGNVGQHGHTLIYTPEDDTNYNSMTSDIMVNVNKADPTGILWPTALDSTYGNVLGDVELPDSFSWDDSDETSVGNTGENIFGVWFTPEDDNFNSLFGQATVNVGKANQTIPAEVPSQADFDGMVGTTETSITLPIFLNQAVEYQVDGEPSVDTWYVPGTVIPNVKPGSEHTVVVRVPGDDNHNPSASWSYTVTTAKTAVKLNIGNAPSLTFGTGSYDLAKLIDGVSNVYADAVDLSTVEIKVDGNPQRTLNLNKVGTYNVQYSYGDVRVMRVFVIKQAIPTNIMWPQNLTGTTGQTLNDVPLPNVAGGKFTWKQASTTKLGQPGNHQFEVIFTPNDKNYMAVNGQVTIKVTEVPAVAAKIVHKMQARVANKHVVQSKSFKVAVTHNGSKNITDAHKQVTFKSSNKRILTINKQGIAKAKRAGKVTITVRSQHDQKQRKVTIQVHPLVKTMKIVAKYPELHAGHGRHETIALTTKVNKNAINKVSWKVSNKRIARITKNGQVIGKKAGWVTITAKAKDGSNKTAKLRVYMLAPKK</sequence>
<accession>A0A4P6YR98</accession>
<dbReference type="SUPFAM" id="SSF49373">
    <property type="entry name" value="Invasin/intimin cell-adhesion fragments"/>
    <property type="match status" value="2"/>
</dbReference>
<dbReference type="RefSeq" id="WP_133362203.1">
    <property type="nucleotide sequence ID" value="NZ_CP037940.1"/>
</dbReference>
<keyword evidence="1" id="KW-0812">Transmembrane</keyword>
<keyword evidence="1" id="KW-0472">Membrane</keyword>
<reference evidence="4" key="1">
    <citation type="submission" date="2019-03" db="EMBL/GenBank/DDBJ databases">
        <title>Weissella sp. 26KH-42 Genome sequencing.</title>
        <authorList>
            <person name="Heo J."/>
            <person name="Kim S.-J."/>
            <person name="Kim J.-S."/>
            <person name="Hong S.-B."/>
            <person name="Kwon S.-W."/>
        </authorList>
    </citation>
    <scope>NUCLEOTIDE SEQUENCE [LARGE SCALE GENOMIC DNA]</scope>
    <source>
        <strain evidence="4">26KH-42</strain>
    </source>
</reference>